<sequence>MDWQWEEDDKNVQIQISILHITFYQETIDLAQLDFPSLETDNNGDMKEMYQLVKRVLKRSKIEKIHTDTIVATYDPSITAYLYVSIKTLAEWIRAHYSNNEHVQLDVSADFEQEIFQSVGECMISVNLSKTIKEMKKIKKLRKESENNGR</sequence>
<proteinExistence type="predicted"/>
<evidence type="ECO:0000313" key="2">
    <source>
        <dbReference type="Proteomes" id="UP000339690"/>
    </source>
</evidence>
<dbReference type="AlphaFoldDB" id="A0A5Q2TMJ2"/>
<keyword evidence="2" id="KW-1185">Reference proteome</keyword>
<organism evidence="1 2">
    <name type="scientific">Gracilibacillus salitolerans</name>
    <dbReference type="NCBI Taxonomy" id="2663022"/>
    <lineage>
        <taxon>Bacteria</taxon>
        <taxon>Bacillati</taxon>
        <taxon>Bacillota</taxon>
        <taxon>Bacilli</taxon>
        <taxon>Bacillales</taxon>
        <taxon>Bacillaceae</taxon>
        <taxon>Gracilibacillus</taxon>
    </lineage>
</organism>
<accession>A0A5Q2TMJ2</accession>
<dbReference type="EMBL" id="CP045915">
    <property type="protein sequence ID" value="QGH35322.1"/>
    <property type="molecule type" value="Genomic_DNA"/>
</dbReference>
<dbReference type="KEGG" id="grc:GI584_15245"/>
<evidence type="ECO:0000313" key="1">
    <source>
        <dbReference type="EMBL" id="QGH35322.1"/>
    </source>
</evidence>
<dbReference type="Proteomes" id="UP000339690">
    <property type="component" value="Chromosome"/>
</dbReference>
<name>A0A5Q2TMJ2_9BACI</name>
<reference evidence="1 2" key="1">
    <citation type="submission" date="2019-11" db="EMBL/GenBank/DDBJ databases">
        <title>Gracilibacillus salitolerans sp. nov., a moderate halophile isolated from a saline soil in northwest China.</title>
        <authorList>
            <person name="Gan L."/>
        </authorList>
    </citation>
    <scope>NUCLEOTIDE SEQUENCE [LARGE SCALE GENOMIC DNA]</scope>
    <source>
        <strain evidence="1 2">SCU50</strain>
    </source>
</reference>
<gene>
    <name evidence="1" type="ORF">GI584_15245</name>
</gene>
<protein>
    <submittedName>
        <fullName evidence="1">Uncharacterized protein</fullName>
    </submittedName>
</protein>